<keyword evidence="2 9" id="KW-0816">Tricarboxylic acid cycle</keyword>
<keyword evidence="3 12" id="KW-0479">Metal-binding</keyword>
<evidence type="ECO:0000256" key="3">
    <source>
        <dbReference type="ARBA" id="ARBA00022723"/>
    </source>
</evidence>
<feature type="binding site" evidence="12">
    <location>
        <position position="351"/>
    </location>
    <ligand>
        <name>Mg(2+)</name>
        <dbReference type="ChEBI" id="CHEBI:18420"/>
    </ligand>
</feature>
<keyword evidence="6 9" id="KW-0560">Oxidoreductase</keyword>
<keyword evidence="16" id="KW-1185">Reference proteome</keyword>
<evidence type="ECO:0000256" key="2">
    <source>
        <dbReference type="ARBA" id="ARBA00022532"/>
    </source>
</evidence>
<feature type="binding site" evidence="13">
    <location>
        <begin position="585"/>
        <end position="586"/>
    </location>
    <ligand>
        <name>NADP(+)</name>
        <dbReference type="ChEBI" id="CHEBI:58349"/>
    </ligand>
</feature>
<dbReference type="Proteomes" id="UP000610456">
    <property type="component" value="Unassembled WGS sequence"/>
</dbReference>
<feature type="binding site" evidence="13">
    <location>
        <position position="136"/>
    </location>
    <ligand>
        <name>NADP(+)</name>
        <dbReference type="ChEBI" id="CHEBI:58349"/>
    </ligand>
</feature>
<organism evidence="15 16">
    <name type="scientific">Salinimicrobium marinum</name>
    <dbReference type="NCBI Taxonomy" id="680283"/>
    <lineage>
        <taxon>Bacteria</taxon>
        <taxon>Pseudomonadati</taxon>
        <taxon>Bacteroidota</taxon>
        <taxon>Flavobacteriia</taxon>
        <taxon>Flavobacteriales</taxon>
        <taxon>Flavobacteriaceae</taxon>
        <taxon>Salinimicrobium</taxon>
    </lineage>
</organism>
<accession>A0A918SCU4</accession>
<dbReference type="Gene3D" id="3.40.718.10">
    <property type="entry name" value="Isopropylmalate Dehydrogenase"/>
    <property type="match status" value="1"/>
</dbReference>
<feature type="compositionally biased region" description="Basic and acidic residues" evidence="14">
    <location>
        <begin position="118"/>
        <end position="127"/>
    </location>
</feature>
<keyword evidence="5 9" id="KW-0521">NADP</keyword>
<feature type="binding site" evidence="11">
    <location>
        <position position="548"/>
    </location>
    <ligand>
        <name>D-threo-isocitrate</name>
        <dbReference type="ChEBI" id="CHEBI:15562"/>
    </ligand>
</feature>
<evidence type="ECO:0000256" key="4">
    <source>
        <dbReference type="ARBA" id="ARBA00022842"/>
    </source>
</evidence>
<sequence length="740" mass="81635">MTQTSKIIYTQTDEAPALATFSFLPIVQAFTKPANVDLETKDISLAGRILSQFPEKLTDSQKVADALAELGELAKKPEANIIKLPNISASIPQLKAAIKELQEKGYDLPNYPDEPSNDSEKEVKSKYDKVKGSAVNPVLREGNSDRRAPRAVKNYAKKNPHSMGKWSSDSKSHVATMGNGDFYSNEKSVTLQEEDTVRIELKTASGNTEILKKDLHILKGEIIDGTYMSKKALVAFLEEQVKDAKEKGVLFSLHMKATMMKVSDPVIFGHAVKVFFKDVFDKYAQDLKSAGADPNSGLGAVLSAIHTLPEDKRNAIETDIQADLKDGPDVAMVNSDKGITNLHVPSDVIIDASMPAMIRTSGKMWNAEGKPQDTKAVIPDSSYAGVYQTTIEFCKKNGAFDPTTMGTVPNVGLMAQKAEEYGSHDKTFEIPEDGTVQVKNSKGNVLMEHSVEKGDIWRMCQTKDAPVQDWVKLAVNRARATQWPTIFWLDKNRAHDAQIIEKVNKYLPKNDTSGLDIRIMTPDEATQFTLERVKKGENTISVTGNVLRDYLTDLFPILELGTSAKMLSIVPLMNGGGLFETGAGGSAPKHVQQFVEEGHLRWDSLGEFLALAVSLEHIGSKYNNEKAVILSEALDTATEKFLENDKSPSRKVNELDNRGSHFYLALYWAEALSGQSKDTEMKEHFSSIAKELQDNENKIIEELNGAQGSPVDIGGYYQPVEEKTSNAMRPSETLNTILNR</sequence>
<evidence type="ECO:0000256" key="1">
    <source>
        <dbReference type="ARBA" id="ARBA00022435"/>
    </source>
</evidence>
<feature type="binding site" evidence="12">
    <location>
        <position position="553"/>
    </location>
    <ligand>
        <name>Mg(2+)</name>
        <dbReference type="ChEBI" id="CHEBI:18420"/>
    </ligand>
</feature>
<dbReference type="PIRSF" id="PIRSF009407">
    <property type="entry name" value="IDH_monmr"/>
    <property type="match status" value="1"/>
</dbReference>
<reference evidence="15" key="1">
    <citation type="journal article" date="2014" name="Int. J. Syst. Evol. Microbiol.">
        <title>Complete genome sequence of Corynebacterium casei LMG S-19264T (=DSM 44701T), isolated from a smear-ripened cheese.</title>
        <authorList>
            <consortium name="US DOE Joint Genome Institute (JGI-PGF)"/>
            <person name="Walter F."/>
            <person name="Albersmeier A."/>
            <person name="Kalinowski J."/>
            <person name="Ruckert C."/>
        </authorList>
    </citation>
    <scope>NUCLEOTIDE SEQUENCE</scope>
    <source>
        <strain evidence="15">KCTC 12719</strain>
    </source>
</reference>
<dbReference type="RefSeq" id="WP_189604126.1">
    <property type="nucleotide sequence ID" value="NZ_BMXB01000004.1"/>
</dbReference>
<dbReference type="InterPro" id="IPR004436">
    <property type="entry name" value="Isocitrate_DH_NADP_mono"/>
</dbReference>
<comment type="catalytic activity">
    <reaction evidence="7 9">
        <text>D-threo-isocitrate + NADP(+) = 2-oxoglutarate + CO2 + NADPH</text>
        <dbReference type="Rhea" id="RHEA:19629"/>
        <dbReference type="ChEBI" id="CHEBI:15562"/>
        <dbReference type="ChEBI" id="CHEBI:16526"/>
        <dbReference type="ChEBI" id="CHEBI:16810"/>
        <dbReference type="ChEBI" id="CHEBI:57783"/>
        <dbReference type="ChEBI" id="CHEBI:58349"/>
        <dbReference type="EC" id="1.1.1.42"/>
    </reaction>
</comment>
<feature type="site" description="Critical for catalysis" evidence="10">
    <location>
        <position position="421"/>
    </location>
</feature>
<feature type="binding site" evidence="11">
    <location>
        <position position="146"/>
    </location>
    <ligand>
        <name>D-threo-isocitrate</name>
        <dbReference type="ChEBI" id="CHEBI:15562"/>
    </ligand>
</feature>
<name>A0A918SCU4_9FLAO</name>
<proteinExistence type="inferred from homology"/>
<feature type="binding site" evidence="12">
    <location>
        <position position="549"/>
    </location>
    <ligand>
        <name>Mg(2+)</name>
        <dbReference type="ChEBI" id="CHEBI:18420"/>
    </ligand>
</feature>
<dbReference type="EC" id="1.1.1.42" evidence="9"/>
<feature type="binding site" evidence="11">
    <location>
        <begin position="133"/>
        <end position="140"/>
    </location>
    <ligand>
        <name>substrate</name>
    </ligand>
</feature>
<evidence type="ECO:0000256" key="5">
    <source>
        <dbReference type="ARBA" id="ARBA00022857"/>
    </source>
</evidence>
<comment type="similarity">
    <text evidence="8 9">Belongs to the monomeric-type IDH family.</text>
</comment>
<evidence type="ECO:0000256" key="9">
    <source>
        <dbReference type="PIRNR" id="PIRNR009407"/>
    </source>
</evidence>
<dbReference type="GO" id="GO:0006099">
    <property type="term" value="P:tricarboxylic acid cycle"/>
    <property type="evidence" value="ECO:0007669"/>
    <property type="project" value="UniProtKB-KW"/>
</dbReference>
<protein>
    <recommendedName>
        <fullName evidence="9">Isocitrate dehydrogenase [NADP]</fullName>
        <ecNumber evidence="9">1.1.1.42</ecNumber>
    </recommendedName>
    <alternativeName>
        <fullName evidence="9">Oxalosuccinate decarboxylase</fullName>
    </alternativeName>
</protein>
<reference evidence="15" key="2">
    <citation type="submission" date="2020-09" db="EMBL/GenBank/DDBJ databases">
        <authorList>
            <person name="Sun Q."/>
            <person name="Kim S."/>
        </authorList>
    </citation>
    <scope>NUCLEOTIDE SEQUENCE</scope>
    <source>
        <strain evidence="15">KCTC 12719</strain>
    </source>
</reference>
<dbReference type="Pfam" id="PF03971">
    <property type="entry name" value="IDH"/>
    <property type="match status" value="1"/>
</dbReference>
<comment type="cofactor">
    <cofactor evidence="12">
        <name>Mg(2+)</name>
        <dbReference type="ChEBI" id="CHEBI:18420"/>
    </cofactor>
    <cofactor evidence="12">
        <name>Mn(2+)</name>
        <dbReference type="ChEBI" id="CHEBI:29035"/>
    </cofactor>
    <text evidence="12">Binds 1 Mg(2+) or Mn(2+) ion per subunit.</text>
</comment>
<evidence type="ECO:0000313" key="16">
    <source>
        <dbReference type="Proteomes" id="UP000610456"/>
    </source>
</evidence>
<evidence type="ECO:0000256" key="11">
    <source>
        <dbReference type="PIRSR" id="PIRSR009407-2"/>
    </source>
</evidence>
<evidence type="ECO:0000256" key="7">
    <source>
        <dbReference type="ARBA" id="ARBA00023554"/>
    </source>
</evidence>
<comment type="caution">
    <text evidence="15">The sequence shown here is derived from an EMBL/GenBank/DDBJ whole genome shotgun (WGS) entry which is preliminary data.</text>
</comment>
<dbReference type="PANTHER" id="PTHR36999">
    <property type="entry name" value="ISOCITRATE DEHYDROGENASE [NADP]"/>
    <property type="match status" value="1"/>
</dbReference>
<gene>
    <name evidence="15" type="primary">icd</name>
    <name evidence="15" type="ORF">GCM10007103_15210</name>
</gene>
<dbReference type="GO" id="GO:0046872">
    <property type="term" value="F:metal ion binding"/>
    <property type="evidence" value="ECO:0007669"/>
    <property type="project" value="UniProtKB-KW"/>
</dbReference>
<feature type="site" description="Critical for catalysis" evidence="10">
    <location>
        <position position="256"/>
    </location>
</feature>
<evidence type="ECO:0000256" key="6">
    <source>
        <dbReference type="ARBA" id="ARBA00023002"/>
    </source>
</evidence>
<feature type="binding site" evidence="13">
    <location>
        <begin position="83"/>
        <end position="88"/>
    </location>
    <ligand>
        <name>NADP(+)</name>
        <dbReference type="ChEBI" id="CHEBI:58349"/>
    </ligand>
</feature>
<evidence type="ECO:0000256" key="13">
    <source>
        <dbReference type="PIRSR" id="PIRSR009407-4"/>
    </source>
</evidence>
<dbReference type="GO" id="GO:0004450">
    <property type="term" value="F:isocitrate dehydrogenase (NADP+) activity"/>
    <property type="evidence" value="ECO:0007669"/>
    <property type="project" value="UniProtKB-EC"/>
</dbReference>
<keyword evidence="4 12" id="KW-0460">Magnesium</keyword>
<keyword evidence="1 9" id="KW-0329">Glyoxylate bypass</keyword>
<dbReference type="PANTHER" id="PTHR36999:SF1">
    <property type="entry name" value="ISOCITRATE DEHYDROGENASE (NADP(+))"/>
    <property type="match status" value="1"/>
</dbReference>
<dbReference type="GO" id="GO:0006097">
    <property type="term" value="P:glyoxylate cycle"/>
    <property type="evidence" value="ECO:0007669"/>
    <property type="project" value="UniProtKB-KW"/>
</dbReference>
<feature type="binding site" evidence="13">
    <location>
        <begin position="601"/>
        <end position="603"/>
    </location>
    <ligand>
        <name>NADP(+)</name>
        <dbReference type="ChEBI" id="CHEBI:58349"/>
    </ligand>
</feature>
<dbReference type="NCBIfam" id="TIGR00178">
    <property type="entry name" value="monomer_idh"/>
    <property type="match status" value="1"/>
</dbReference>
<evidence type="ECO:0000256" key="14">
    <source>
        <dbReference type="SAM" id="MobiDB-lite"/>
    </source>
</evidence>
<dbReference type="SUPFAM" id="SSF53659">
    <property type="entry name" value="Isocitrate/Isopropylmalate dehydrogenase-like"/>
    <property type="match status" value="1"/>
</dbReference>
<feature type="binding site" evidence="13">
    <location>
        <position position="590"/>
    </location>
    <ligand>
        <name>NADP(+)</name>
        <dbReference type="ChEBI" id="CHEBI:58349"/>
    </ligand>
</feature>
<dbReference type="EMBL" id="BMXB01000004">
    <property type="protein sequence ID" value="GHA34679.1"/>
    <property type="molecule type" value="Genomic_DNA"/>
</dbReference>
<evidence type="ECO:0000256" key="8">
    <source>
        <dbReference type="ARBA" id="ARBA00046318"/>
    </source>
</evidence>
<dbReference type="AlphaFoldDB" id="A0A918SCU4"/>
<evidence type="ECO:0000313" key="15">
    <source>
        <dbReference type="EMBL" id="GHA34679.1"/>
    </source>
</evidence>
<evidence type="ECO:0000256" key="10">
    <source>
        <dbReference type="PIRSR" id="PIRSR009407-1"/>
    </source>
</evidence>
<feature type="region of interest" description="Disordered" evidence="14">
    <location>
        <begin position="106"/>
        <end position="127"/>
    </location>
</feature>
<feature type="binding site" evidence="13">
    <location>
        <position position="650"/>
    </location>
    <ligand>
        <name>NADP(+)</name>
        <dbReference type="ChEBI" id="CHEBI:58349"/>
    </ligand>
</feature>
<evidence type="ECO:0000256" key="12">
    <source>
        <dbReference type="PIRSR" id="PIRSR009407-3"/>
    </source>
</evidence>